<accession>E4URW1</accession>
<feature type="region of interest" description="Disordered" evidence="1">
    <location>
        <begin position="41"/>
        <end position="63"/>
    </location>
</feature>
<dbReference type="GeneID" id="10028567"/>
<dbReference type="Proteomes" id="UP000002669">
    <property type="component" value="Unassembled WGS sequence"/>
</dbReference>
<name>E4URW1_ARTGP</name>
<dbReference type="EMBL" id="DS989824">
    <property type="protein sequence ID" value="EFR00432.1"/>
    <property type="molecule type" value="Genomic_DNA"/>
</dbReference>
<evidence type="ECO:0000313" key="3">
    <source>
        <dbReference type="Proteomes" id="UP000002669"/>
    </source>
</evidence>
<protein>
    <submittedName>
        <fullName evidence="2">Uncharacterized protein</fullName>
    </submittedName>
</protein>
<reference evidence="3" key="1">
    <citation type="journal article" date="2012" name="MBio">
        <title>Comparative genome analysis of Trichophyton rubrum and related dermatophytes reveals candidate genes involved in infection.</title>
        <authorList>
            <person name="Martinez D.A."/>
            <person name="Oliver B.G."/>
            <person name="Graeser Y."/>
            <person name="Goldberg J.M."/>
            <person name="Li W."/>
            <person name="Martinez-Rossi N.M."/>
            <person name="Monod M."/>
            <person name="Shelest E."/>
            <person name="Barton R.C."/>
            <person name="Birch E."/>
            <person name="Brakhage A.A."/>
            <person name="Chen Z."/>
            <person name="Gurr S.J."/>
            <person name="Heiman D."/>
            <person name="Heitman J."/>
            <person name="Kosti I."/>
            <person name="Rossi A."/>
            <person name="Saif S."/>
            <person name="Samalova M."/>
            <person name="Saunders C.W."/>
            <person name="Shea T."/>
            <person name="Summerbell R.C."/>
            <person name="Xu J."/>
            <person name="Young S."/>
            <person name="Zeng Q."/>
            <person name="Birren B.W."/>
            <person name="Cuomo C.A."/>
            <person name="White T.C."/>
        </authorList>
    </citation>
    <scope>NUCLEOTIDE SEQUENCE [LARGE SCALE GENOMIC DNA]</scope>
    <source>
        <strain evidence="3">ATCC MYA-4604 / CBS 118893</strain>
    </source>
</reference>
<dbReference type="VEuPathDB" id="FungiDB:MGYG_09018"/>
<evidence type="ECO:0000313" key="2">
    <source>
        <dbReference type="EMBL" id="EFR00432.1"/>
    </source>
</evidence>
<gene>
    <name evidence="2" type="ORF">MGYG_09018</name>
</gene>
<dbReference type="RefSeq" id="XP_003173262.1">
    <property type="nucleotide sequence ID" value="XM_003173214.1"/>
</dbReference>
<proteinExistence type="predicted"/>
<dbReference type="AlphaFoldDB" id="E4URW1"/>
<evidence type="ECO:0000256" key="1">
    <source>
        <dbReference type="SAM" id="MobiDB-lite"/>
    </source>
</evidence>
<dbReference type="InParanoid" id="E4URW1"/>
<keyword evidence="3" id="KW-1185">Reference proteome</keyword>
<dbReference type="HOGENOM" id="CLU_2291021_0_0_1"/>
<sequence>MRTTHYRDAGLGLRSEEGLLWSEGARDVCVGERVREALARGGRGAGSRQISGAKRGGSRWPPAYNNQGCDHGWRVFEKYVRERVVKVAHTLSSEVSLQRDI</sequence>
<organism evidence="3">
    <name type="scientific">Arthroderma gypseum (strain ATCC MYA-4604 / CBS 118893)</name>
    <name type="common">Microsporum gypseum</name>
    <dbReference type="NCBI Taxonomy" id="535722"/>
    <lineage>
        <taxon>Eukaryota</taxon>
        <taxon>Fungi</taxon>
        <taxon>Dikarya</taxon>
        <taxon>Ascomycota</taxon>
        <taxon>Pezizomycotina</taxon>
        <taxon>Eurotiomycetes</taxon>
        <taxon>Eurotiomycetidae</taxon>
        <taxon>Onygenales</taxon>
        <taxon>Arthrodermataceae</taxon>
        <taxon>Nannizzia</taxon>
    </lineage>
</organism>